<dbReference type="EMBL" id="AWTN01000094">
    <property type="protein sequence ID" value="KGG90986.1"/>
    <property type="molecule type" value="Genomic_DNA"/>
</dbReference>
<dbReference type="InterPro" id="IPR011010">
    <property type="entry name" value="DNA_brk_join_enz"/>
</dbReference>
<dbReference type="Gene3D" id="1.10.443.10">
    <property type="entry name" value="Intergrase catalytic core"/>
    <property type="match status" value="1"/>
</dbReference>
<feature type="region of interest" description="Disordered" evidence="2">
    <location>
        <begin position="152"/>
        <end position="196"/>
    </location>
</feature>
<reference evidence="4 5" key="1">
    <citation type="submission" date="2013-09" db="EMBL/GenBank/DDBJ databases">
        <title>High correlation between genotypes and phenotypes of environmental bacteria Comamonas testosteroni strains.</title>
        <authorList>
            <person name="Liu L."/>
            <person name="Zhu W."/>
            <person name="Xia X."/>
            <person name="Xu B."/>
            <person name="Luo M."/>
            <person name="Wang G."/>
        </authorList>
    </citation>
    <scope>NUCLEOTIDE SEQUENCE [LARGE SCALE GENOMIC DNA]</scope>
    <source>
        <strain evidence="4 5">JL14</strain>
    </source>
</reference>
<proteinExistence type="predicted"/>
<accession>A0A0E3BJL8</accession>
<evidence type="ECO:0000256" key="2">
    <source>
        <dbReference type="SAM" id="MobiDB-lite"/>
    </source>
</evidence>
<name>A0A0E3BJL8_9BURK</name>
<evidence type="ECO:0000313" key="5">
    <source>
        <dbReference type="Proteomes" id="UP000029567"/>
    </source>
</evidence>
<dbReference type="GO" id="GO:0015074">
    <property type="term" value="P:DNA integration"/>
    <property type="evidence" value="ECO:0007669"/>
    <property type="project" value="InterPro"/>
</dbReference>
<dbReference type="AlphaFoldDB" id="A0A0E3BJL8"/>
<dbReference type="Proteomes" id="UP000029567">
    <property type="component" value="Unassembled WGS sequence"/>
</dbReference>
<protein>
    <recommendedName>
        <fullName evidence="3">Tyr recombinase domain-containing protein</fullName>
    </recommendedName>
</protein>
<evidence type="ECO:0000256" key="1">
    <source>
        <dbReference type="ARBA" id="ARBA00023172"/>
    </source>
</evidence>
<comment type="caution">
    <text evidence="4">The sequence shown here is derived from an EMBL/GenBank/DDBJ whole genome shotgun (WGS) entry which is preliminary data.</text>
</comment>
<dbReference type="PROSITE" id="PS51898">
    <property type="entry name" value="TYR_RECOMBINASE"/>
    <property type="match status" value="1"/>
</dbReference>
<feature type="compositionally biased region" description="Basic and acidic residues" evidence="2">
    <location>
        <begin position="152"/>
        <end position="161"/>
    </location>
</feature>
<feature type="domain" description="Tyr recombinase" evidence="3">
    <location>
        <begin position="68"/>
        <end position="196"/>
    </location>
</feature>
<dbReference type="GO" id="GO:0006310">
    <property type="term" value="P:DNA recombination"/>
    <property type="evidence" value="ECO:0007669"/>
    <property type="project" value="UniProtKB-KW"/>
</dbReference>
<evidence type="ECO:0000259" key="3">
    <source>
        <dbReference type="PROSITE" id="PS51898"/>
    </source>
</evidence>
<dbReference type="InterPro" id="IPR013762">
    <property type="entry name" value="Integrase-like_cat_sf"/>
</dbReference>
<dbReference type="GO" id="GO:0003677">
    <property type="term" value="F:DNA binding"/>
    <property type="evidence" value="ECO:0007669"/>
    <property type="project" value="InterPro"/>
</dbReference>
<dbReference type="SUPFAM" id="SSF56349">
    <property type="entry name" value="DNA breaking-rejoining enzymes"/>
    <property type="match status" value="1"/>
</dbReference>
<keyword evidence="1" id="KW-0233">DNA recombination</keyword>
<dbReference type="InterPro" id="IPR002104">
    <property type="entry name" value="Integrase_catalytic"/>
</dbReference>
<gene>
    <name evidence="4" type="ORF">P245_14300</name>
</gene>
<dbReference type="Pfam" id="PF00589">
    <property type="entry name" value="Phage_integrase"/>
    <property type="match status" value="1"/>
</dbReference>
<organism evidence="4 5">
    <name type="scientific">Comamonas thiooxydans</name>
    <dbReference type="NCBI Taxonomy" id="363952"/>
    <lineage>
        <taxon>Bacteria</taxon>
        <taxon>Pseudomonadati</taxon>
        <taxon>Pseudomonadota</taxon>
        <taxon>Betaproteobacteria</taxon>
        <taxon>Burkholderiales</taxon>
        <taxon>Comamonadaceae</taxon>
        <taxon>Comamonas</taxon>
    </lineage>
</organism>
<evidence type="ECO:0000313" key="4">
    <source>
        <dbReference type="EMBL" id="KGG90986.1"/>
    </source>
</evidence>
<sequence length="196" mass="21932">MEQPAHAGFFNHQGVLTTDTSDRDELGRLAGEHNYVSALRSTMDLAVLDKLLTENPVATIPCAKWQREPPDPFDCEEVEKIIDHARTNFAPTVANLIAFRFFSGLRTSEMVTLRWQSIDWNKMQVLIPQGGLRKQAKTNKARLVSLNSRALDALERQKEQTPEGATRQRGRGRHAPNHTQGLTDGLCGTDAWRSVG</sequence>